<comment type="subcellular location">
    <subcellularLocation>
        <location evidence="1">Cell inner membrane</location>
        <topology evidence="1">Single-pass membrane protein</topology>
        <orientation evidence="1">Periplasmic side</orientation>
    </subcellularLocation>
</comment>
<keyword evidence="13" id="KW-0732">Signal</keyword>
<reference evidence="14 15" key="1">
    <citation type="submission" date="2017-08" db="EMBL/GenBank/DDBJ databases">
        <title>Infants hospitalized years apart are colonized by the same room-sourced microbial strains.</title>
        <authorList>
            <person name="Brooks B."/>
            <person name="Olm M.R."/>
            <person name="Firek B.A."/>
            <person name="Baker R."/>
            <person name="Thomas B.C."/>
            <person name="Morowitz M.J."/>
            <person name="Banfield J.F."/>
        </authorList>
    </citation>
    <scope>NUCLEOTIDE SEQUENCE [LARGE SCALE GENOMIC DNA]</scope>
    <source>
        <strain evidence="14">S2_003_000_R2_14</strain>
    </source>
</reference>
<organism evidence="14 15">
    <name type="scientific">Archangium gephyra</name>
    <dbReference type="NCBI Taxonomy" id="48"/>
    <lineage>
        <taxon>Bacteria</taxon>
        <taxon>Pseudomonadati</taxon>
        <taxon>Myxococcota</taxon>
        <taxon>Myxococcia</taxon>
        <taxon>Myxococcales</taxon>
        <taxon>Cystobacterineae</taxon>
        <taxon>Archangiaceae</taxon>
        <taxon>Archangium</taxon>
    </lineage>
</organism>
<evidence type="ECO:0000313" key="14">
    <source>
        <dbReference type="EMBL" id="PZR15441.1"/>
    </source>
</evidence>
<evidence type="ECO:0000256" key="8">
    <source>
        <dbReference type="ARBA" id="ARBA00023098"/>
    </source>
</evidence>
<evidence type="ECO:0000256" key="3">
    <source>
        <dbReference type="ARBA" id="ARBA00022475"/>
    </source>
</evidence>
<keyword evidence="6" id="KW-0442">Lipid degradation</keyword>
<comment type="caution">
    <text evidence="14">The sequence shown here is derived from an EMBL/GenBank/DDBJ whole genome shotgun (WGS) entry which is preliminary data.</text>
</comment>
<sequence length="313" mass="34484">MKWGVAAAVLVLLAAVAWWASVDQPAPVAVAADQPVVADQRPVTNNAREVEARVVASPPSLKGTELDGEVSWVPDGSVRIDLSLRRRFDHLLSAIGEVTVTQVRTRLENELRPVASADRVARVLALFDRYVKYLDAAARIQPEPDLKQRLAQAHALRVETLGEEVTRAFFADEEAADAWAIERRALLQSGQATPEQLAELDAKLAPEARAVLQEAALLQDTVRDTAAFEAAGLNAEERRQVREAKVGAEAAQRLGALDEERAKWTARFEAFKAKRKALEPLDAADEKQLDALLERDFTEPERRRVQALLNDSP</sequence>
<keyword evidence="10" id="KW-0143">Chaperone</keyword>
<evidence type="ECO:0000256" key="10">
    <source>
        <dbReference type="ARBA" id="ARBA00023186"/>
    </source>
</evidence>
<dbReference type="EMBL" id="QFQP01000005">
    <property type="protein sequence ID" value="PZR15441.1"/>
    <property type="molecule type" value="Genomic_DNA"/>
</dbReference>
<feature type="signal peptide" evidence="13">
    <location>
        <begin position="1"/>
        <end position="20"/>
    </location>
</feature>
<evidence type="ECO:0000256" key="5">
    <source>
        <dbReference type="ARBA" id="ARBA00022692"/>
    </source>
</evidence>
<keyword evidence="7" id="KW-1133">Transmembrane helix</keyword>
<proteinExistence type="inferred from homology"/>
<keyword evidence="5" id="KW-0812">Transmembrane</keyword>
<name>A0A2W5VXN2_9BACT</name>
<gene>
    <name evidence="14" type="ORF">DI536_08295</name>
</gene>
<dbReference type="Proteomes" id="UP000249061">
    <property type="component" value="Unassembled WGS sequence"/>
</dbReference>
<keyword evidence="4" id="KW-0997">Cell inner membrane</keyword>
<evidence type="ECO:0000256" key="2">
    <source>
        <dbReference type="ARBA" id="ARBA00010358"/>
    </source>
</evidence>
<comment type="similarity">
    <text evidence="2">Belongs to the lipase chaperone family.</text>
</comment>
<evidence type="ECO:0000256" key="11">
    <source>
        <dbReference type="ARBA" id="ARBA00030948"/>
    </source>
</evidence>
<dbReference type="AlphaFoldDB" id="A0A2W5VXN2"/>
<evidence type="ECO:0000256" key="12">
    <source>
        <dbReference type="ARBA" id="ARBA00031542"/>
    </source>
</evidence>
<keyword evidence="3" id="KW-1003">Cell membrane</keyword>
<protein>
    <recommendedName>
        <fullName evidence="11">Lipase helper protein</fullName>
    </recommendedName>
    <alternativeName>
        <fullName evidence="12">Lipase modulator</fullName>
    </alternativeName>
</protein>
<dbReference type="GO" id="GO:0016042">
    <property type="term" value="P:lipid catabolic process"/>
    <property type="evidence" value="ECO:0007669"/>
    <property type="project" value="UniProtKB-KW"/>
</dbReference>
<evidence type="ECO:0000256" key="7">
    <source>
        <dbReference type="ARBA" id="ARBA00022989"/>
    </source>
</evidence>
<dbReference type="GO" id="GO:0005886">
    <property type="term" value="C:plasma membrane"/>
    <property type="evidence" value="ECO:0007669"/>
    <property type="project" value="UniProtKB-SubCell"/>
</dbReference>
<dbReference type="GO" id="GO:0006457">
    <property type="term" value="P:protein folding"/>
    <property type="evidence" value="ECO:0007669"/>
    <property type="project" value="InterPro"/>
</dbReference>
<evidence type="ECO:0000256" key="1">
    <source>
        <dbReference type="ARBA" id="ARBA00004383"/>
    </source>
</evidence>
<feature type="chain" id="PRO_5015908327" description="Lipase helper protein" evidence="13">
    <location>
        <begin position="21"/>
        <end position="313"/>
    </location>
</feature>
<keyword evidence="8" id="KW-0443">Lipid metabolism</keyword>
<evidence type="ECO:0000256" key="13">
    <source>
        <dbReference type="SAM" id="SignalP"/>
    </source>
</evidence>
<evidence type="ECO:0000256" key="4">
    <source>
        <dbReference type="ARBA" id="ARBA00022519"/>
    </source>
</evidence>
<dbReference type="GO" id="GO:0051082">
    <property type="term" value="F:unfolded protein binding"/>
    <property type="evidence" value="ECO:0007669"/>
    <property type="project" value="InterPro"/>
</dbReference>
<dbReference type="InterPro" id="IPR004961">
    <property type="entry name" value="Lipase_chaperone"/>
</dbReference>
<dbReference type="Pfam" id="PF03280">
    <property type="entry name" value="Lipase_chap"/>
    <property type="match status" value="1"/>
</dbReference>
<dbReference type="SUPFAM" id="SSF158855">
    <property type="entry name" value="Lipase chaperone-like"/>
    <property type="match status" value="1"/>
</dbReference>
<evidence type="ECO:0000256" key="9">
    <source>
        <dbReference type="ARBA" id="ARBA00023136"/>
    </source>
</evidence>
<evidence type="ECO:0000313" key="15">
    <source>
        <dbReference type="Proteomes" id="UP000249061"/>
    </source>
</evidence>
<accession>A0A2W5VXN2</accession>
<evidence type="ECO:0000256" key="6">
    <source>
        <dbReference type="ARBA" id="ARBA00022963"/>
    </source>
</evidence>
<keyword evidence="9" id="KW-0472">Membrane</keyword>